<sequence length="413" mass="44989">MSLTIDDTTTTGAPRSPWHGNADAQELNHWRHVARQAADELATDALERDRANQDPFQEVELLRRHNLINLLVPKEAGGAGAHWETAFHVIRILATTDGSIAQLVAYHYINQGSIVFYGEPAAQADWLRRSADGQWVWGDSVNPVDPTLELTPDGDGYRLNGFKRFSTGSSVGDVIIINALVRGGTNDGKILAFVLERGRAGLELQGDWDFLGQRLSASGSVRYNDVAVRPEDILGEVGDEPFSTLVTPGIQLAFGNFYLGVAQGALAKGRDILRGRTNSWFLSSAETYAQDPIFQRTVGELLARTAAVEALAGVLNRTFDDALAKGAAITAEERAELAILIAQLKVVSTEVGLDVAHRIFEVTGSSSTSNTVGLDLFWRNIRTHSLHDPVDYKKIEVGANYLLGEVQPISLYT</sequence>
<dbReference type="Proteomes" id="UP001174209">
    <property type="component" value="Unassembled WGS sequence"/>
</dbReference>
<dbReference type="InterPro" id="IPR013786">
    <property type="entry name" value="AcylCoA_DH/ox_N"/>
</dbReference>
<dbReference type="EMBL" id="JAROCG010000001">
    <property type="protein sequence ID" value="MDN4609537.1"/>
    <property type="molecule type" value="Genomic_DNA"/>
</dbReference>
<evidence type="ECO:0000256" key="2">
    <source>
        <dbReference type="SAM" id="MobiDB-lite"/>
    </source>
</evidence>
<feature type="domain" description="Acyl-CoA dehydrogenase C-terminal" evidence="4">
    <location>
        <begin position="253"/>
        <end position="388"/>
    </location>
</feature>
<dbReference type="Gene3D" id="2.40.110.10">
    <property type="entry name" value="Butyryl-CoA Dehydrogenase, subunit A, domain 2"/>
    <property type="match status" value="1"/>
</dbReference>
<organism evidence="5 6">
    <name type="scientific">Arthrobacter burdickii</name>
    <dbReference type="NCBI Taxonomy" id="3035920"/>
    <lineage>
        <taxon>Bacteria</taxon>
        <taxon>Bacillati</taxon>
        <taxon>Actinomycetota</taxon>
        <taxon>Actinomycetes</taxon>
        <taxon>Micrococcales</taxon>
        <taxon>Micrococcaceae</taxon>
        <taxon>Arthrobacter</taxon>
    </lineage>
</organism>
<comment type="caution">
    <text evidence="5">The sequence shown here is derived from an EMBL/GenBank/DDBJ whole genome shotgun (WGS) entry which is preliminary data.</text>
</comment>
<feature type="compositionally biased region" description="Polar residues" evidence="2">
    <location>
        <begin position="1"/>
        <end position="13"/>
    </location>
</feature>
<dbReference type="SUPFAM" id="SSF56645">
    <property type="entry name" value="Acyl-CoA dehydrogenase NM domain-like"/>
    <property type="match status" value="1"/>
</dbReference>
<dbReference type="PANTHER" id="PTHR43884:SF12">
    <property type="entry name" value="ISOVALERYL-COA DEHYDROGENASE, MITOCHONDRIAL-RELATED"/>
    <property type="match status" value="1"/>
</dbReference>
<proteinExistence type="predicted"/>
<keyword evidence="1" id="KW-0560">Oxidoreductase</keyword>
<evidence type="ECO:0000256" key="1">
    <source>
        <dbReference type="ARBA" id="ARBA00023002"/>
    </source>
</evidence>
<dbReference type="InterPro" id="IPR036250">
    <property type="entry name" value="AcylCo_DH-like_C"/>
</dbReference>
<evidence type="ECO:0000259" key="4">
    <source>
        <dbReference type="Pfam" id="PF08028"/>
    </source>
</evidence>
<dbReference type="Pfam" id="PF02771">
    <property type="entry name" value="Acyl-CoA_dh_N"/>
    <property type="match status" value="1"/>
</dbReference>
<dbReference type="RefSeq" id="WP_301224224.1">
    <property type="nucleotide sequence ID" value="NZ_JAROCG010000001.1"/>
</dbReference>
<dbReference type="PIRSF" id="PIRSF016578">
    <property type="entry name" value="HsaA"/>
    <property type="match status" value="1"/>
</dbReference>
<feature type="region of interest" description="Disordered" evidence="2">
    <location>
        <begin position="1"/>
        <end position="22"/>
    </location>
</feature>
<dbReference type="Gene3D" id="1.10.540.10">
    <property type="entry name" value="Acyl-CoA dehydrogenase/oxidase, N-terminal domain"/>
    <property type="match status" value="1"/>
</dbReference>
<dbReference type="SUPFAM" id="SSF47203">
    <property type="entry name" value="Acyl-CoA dehydrogenase C-terminal domain-like"/>
    <property type="match status" value="1"/>
</dbReference>
<gene>
    <name evidence="5" type="ORF">P5G52_01520</name>
</gene>
<dbReference type="InterPro" id="IPR013107">
    <property type="entry name" value="Acyl-CoA_DH_C"/>
</dbReference>
<dbReference type="PANTHER" id="PTHR43884">
    <property type="entry name" value="ACYL-COA DEHYDROGENASE"/>
    <property type="match status" value="1"/>
</dbReference>
<dbReference type="InterPro" id="IPR046373">
    <property type="entry name" value="Acyl-CoA_Oxase/DH_mid-dom_sf"/>
</dbReference>
<feature type="domain" description="Acyl-CoA dehydrogenase/oxidase N-terminal" evidence="3">
    <location>
        <begin position="32"/>
        <end position="133"/>
    </location>
</feature>
<dbReference type="InterPro" id="IPR037069">
    <property type="entry name" value="AcylCoA_DH/ox_N_sf"/>
</dbReference>
<reference evidence="5" key="1">
    <citation type="submission" date="2023-06" db="EMBL/GenBank/DDBJ databases">
        <title>MT1 and MT2 Draft Genomes of Novel Species.</title>
        <authorList>
            <person name="Venkateswaran K."/>
        </authorList>
    </citation>
    <scope>NUCLEOTIDE SEQUENCE</scope>
    <source>
        <strain evidence="5">IIF3SC-B10</strain>
    </source>
</reference>
<name>A0ABT8JX69_9MICC</name>
<dbReference type="Gene3D" id="1.20.140.10">
    <property type="entry name" value="Butyryl-CoA Dehydrogenase, subunit A, domain 3"/>
    <property type="match status" value="1"/>
</dbReference>
<evidence type="ECO:0000313" key="6">
    <source>
        <dbReference type="Proteomes" id="UP001174209"/>
    </source>
</evidence>
<keyword evidence="6" id="KW-1185">Reference proteome</keyword>
<evidence type="ECO:0000259" key="3">
    <source>
        <dbReference type="Pfam" id="PF02771"/>
    </source>
</evidence>
<dbReference type="Pfam" id="PF08028">
    <property type="entry name" value="Acyl-CoA_dh_2"/>
    <property type="match status" value="1"/>
</dbReference>
<protein>
    <submittedName>
        <fullName evidence="5">Acyl-CoA dehydrogenase family protein</fullName>
    </submittedName>
</protein>
<evidence type="ECO:0000313" key="5">
    <source>
        <dbReference type="EMBL" id="MDN4609537.1"/>
    </source>
</evidence>
<dbReference type="InterPro" id="IPR009100">
    <property type="entry name" value="AcylCoA_DH/oxidase_NM_dom_sf"/>
</dbReference>
<accession>A0ABT8JX69</accession>